<evidence type="ECO:0000313" key="3">
    <source>
        <dbReference type="EMBL" id="KAG2545452.1"/>
    </source>
</evidence>
<feature type="chain" id="PRO_5035915474" evidence="2">
    <location>
        <begin position="24"/>
        <end position="85"/>
    </location>
</feature>
<dbReference type="Proteomes" id="UP000823388">
    <property type="component" value="Chromosome 9K"/>
</dbReference>
<keyword evidence="2" id="KW-0732">Signal</keyword>
<feature type="signal peptide" evidence="2">
    <location>
        <begin position="1"/>
        <end position="23"/>
    </location>
</feature>
<evidence type="ECO:0000313" key="4">
    <source>
        <dbReference type="Proteomes" id="UP000823388"/>
    </source>
</evidence>
<accession>A0A8T0NAZ3</accession>
<gene>
    <name evidence="3" type="ORF">PVAP13_9KG310035</name>
</gene>
<dbReference type="AlphaFoldDB" id="A0A8T0NAZ3"/>
<organism evidence="3 4">
    <name type="scientific">Panicum virgatum</name>
    <name type="common">Blackwell switchgrass</name>
    <dbReference type="NCBI Taxonomy" id="38727"/>
    <lineage>
        <taxon>Eukaryota</taxon>
        <taxon>Viridiplantae</taxon>
        <taxon>Streptophyta</taxon>
        <taxon>Embryophyta</taxon>
        <taxon>Tracheophyta</taxon>
        <taxon>Spermatophyta</taxon>
        <taxon>Magnoliopsida</taxon>
        <taxon>Liliopsida</taxon>
        <taxon>Poales</taxon>
        <taxon>Poaceae</taxon>
        <taxon>PACMAD clade</taxon>
        <taxon>Panicoideae</taxon>
        <taxon>Panicodae</taxon>
        <taxon>Paniceae</taxon>
        <taxon>Panicinae</taxon>
        <taxon>Panicum</taxon>
        <taxon>Panicum sect. Hiantes</taxon>
    </lineage>
</organism>
<feature type="region of interest" description="Disordered" evidence="1">
    <location>
        <begin position="64"/>
        <end position="85"/>
    </location>
</feature>
<comment type="caution">
    <text evidence="3">The sequence shown here is derived from an EMBL/GenBank/DDBJ whole genome shotgun (WGS) entry which is preliminary data.</text>
</comment>
<reference evidence="3" key="1">
    <citation type="submission" date="2020-05" db="EMBL/GenBank/DDBJ databases">
        <title>WGS assembly of Panicum virgatum.</title>
        <authorList>
            <person name="Lovell J.T."/>
            <person name="Jenkins J."/>
            <person name="Shu S."/>
            <person name="Juenger T.E."/>
            <person name="Schmutz J."/>
        </authorList>
    </citation>
    <scope>NUCLEOTIDE SEQUENCE</scope>
    <source>
        <strain evidence="3">AP13</strain>
    </source>
</reference>
<keyword evidence="4" id="KW-1185">Reference proteome</keyword>
<protein>
    <submittedName>
        <fullName evidence="3">Uncharacterized protein</fullName>
    </submittedName>
</protein>
<sequence length="85" mass="8306">MGKATALAIVLLVATATVSSAHGARTLETAERRVAIPAPFVASPPAAEGVVDFDVLLEDAAADGPAAAAGPDADWDDKAPAASGP</sequence>
<proteinExistence type="predicted"/>
<evidence type="ECO:0000256" key="2">
    <source>
        <dbReference type="SAM" id="SignalP"/>
    </source>
</evidence>
<dbReference type="EMBL" id="CM029053">
    <property type="protein sequence ID" value="KAG2545452.1"/>
    <property type="molecule type" value="Genomic_DNA"/>
</dbReference>
<name>A0A8T0NAZ3_PANVG</name>
<evidence type="ECO:0000256" key="1">
    <source>
        <dbReference type="SAM" id="MobiDB-lite"/>
    </source>
</evidence>